<dbReference type="Proteomes" id="UP000247569">
    <property type="component" value="Unassembled WGS sequence"/>
</dbReference>
<comment type="caution">
    <text evidence="5">The sequence shown here is derived from an EMBL/GenBank/DDBJ whole genome shotgun (WGS) entry which is preliminary data.</text>
</comment>
<feature type="domain" description="CdaR GGDEF-like" evidence="4">
    <location>
        <begin position="199"/>
        <end position="320"/>
    </location>
</feature>
<evidence type="ECO:0000313" key="5">
    <source>
        <dbReference type="EMBL" id="PXX63127.1"/>
    </source>
</evidence>
<dbReference type="InterPro" id="IPR051448">
    <property type="entry name" value="CdaR-like_regulators"/>
</dbReference>
<dbReference type="InterPro" id="IPR025751">
    <property type="entry name" value="RsbRD_N_dom"/>
</dbReference>
<organism evidence="5 6">
    <name type="scientific">Nocardia tenerifensis</name>
    <dbReference type="NCBI Taxonomy" id="228006"/>
    <lineage>
        <taxon>Bacteria</taxon>
        <taxon>Bacillati</taxon>
        <taxon>Actinomycetota</taxon>
        <taxon>Actinomycetes</taxon>
        <taxon>Mycobacteriales</taxon>
        <taxon>Nocardiaceae</taxon>
        <taxon>Nocardia</taxon>
    </lineage>
</organism>
<comment type="similarity">
    <text evidence="1">Belongs to the CdaR family.</text>
</comment>
<dbReference type="PANTHER" id="PTHR33744">
    <property type="entry name" value="CARBOHYDRATE DIACID REGULATOR"/>
    <property type="match status" value="1"/>
</dbReference>
<proteinExistence type="inferred from homology"/>
<evidence type="ECO:0000259" key="2">
    <source>
        <dbReference type="Pfam" id="PF13556"/>
    </source>
</evidence>
<dbReference type="Pfam" id="PF13556">
    <property type="entry name" value="HTH_30"/>
    <property type="match status" value="1"/>
</dbReference>
<accession>A0A318JZB1</accession>
<dbReference type="InterPro" id="IPR041522">
    <property type="entry name" value="CdaR_GGDEF"/>
</dbReference>
<evidence type="ECO:0000259" key="4">
    <source>
        <dbReference type="Pfam" id="PF17853"/>
    </source>
</evidence>
<feature type="domain" description="RsbT co-antagonist protein RsbRD N-terminal" evidence="3">
    <location>
        <begin position="37"/>
        <end position="167"/>
    </location>
</feature>
<name>A0A318JZB1_9NOCA</name>
<keyword evidence="6" id="KW-1185">Reference proteome</keyword>
<dbReference type="EMBL" id="QJKF01000006">
    <property type="protein sequence ID" value="PXX63127.1"/>
    <property type="molecule type" value="Genomic_DNA"/>
</dbReference>
<evidence type="ECO:0000256" key="1">
    <source>
        <dbReference type="ARBA" id="ARBA00006754"/>
    </source>
</evidence>
<gene>
    <name evidence="5" type="ORF">DFR70_106182</name>
</gene>
<evidence type="ECO:0000313" key="6">
    <source>
        <dbReference type="Proteomes" id="UP000247569"/>
    </source>
</evidence>
<reference evidence="5 6" key="1">
    <citation type="submission" date="2018-05" db="EMBL/GenBank/DDBJ databases">
        <title>Genomic Encyclopedia of Type Strains, Phase IV (KMG-IV): sequencing the most valuable type-strain genomes for metagenomic binning, comparative biology and taxonomic classification.</title>
        <authorList>
            <person name="Goeker M."/>
        </authorList>
    </citation>
    <scope>NUCLEOTIDE SEQUENCE [LARGE SCALE GENOMIC DNA]</scope>
    <source>
        <strain evidence="5 6">DSM 44704</strain>
    </source>
</reference>
<dbReference type="Pfam" id="PF17853">
    <property type="entry name" value="GGDEF_2"/>
    <property type="match status" value="1"/>
</dbReference>
<dbReference type="InterPro" id="IPR025736">
    <property type="entry name" value="PucR_C-HTH_dom"/>
</dbReference>
<feature type="domain" description="PucR C-terminal helix-turn-helix" evidence="2">
    <location>
        <begin position="371"/>
        <end position="428"/>
    </location>
</feature>
<dbReference type="AlphaFoldDB" id="A0A318JZB1"/>
<evidence type="ECO:0000259" key="3">
    <source>
        <dbReference type="Pfam" id="PF14361"/>
    </source>
</evidence>
<protein>
    <submittedName>
        <fullName evidence="5">CdaR family transcriptional regulator</fullName>
    </submittedName>
</protein>
<dbReference type="Gene3D" id="1.10.10.2840">
    <property type="entry name" value="PucR C-terminal helix-turn-helix domain"/>
    <property type="match status" value="1"/>
</dbReference>
<dbReference type="InterPro" id="IPR042070">
    <property type="entry name" value="PucR_C-HTH_sf"/>
</dbReference>
<sequence length="442" mass="46853">MEYPRMSAGSHSDDAGYPDDVQAERVRIIANAYDHAEQIADAAMVAILAQIPAYAARDDAFHADVHNQLVKLCRSGLRAFLDHRKVTVDEIAYTRQAAARRARAGLTLVDYIAAFRLGQQATWKSLLSFAGESAAGRQAALSMVVPLARYNDLISTEAANAYLEFQRACTAGSGSEGQELLESLLAGALPERGPQLAMAGAHGIGANGGAAMVVVTATVLAGKPRGAQDTTVTEARQLAAAAMAGVGVNGLRTLAVVRGAEIIAVPALNRSASTEELCERLRAMQRKLSATGITLAVGVSTVVTGVAQLPKAYQQSRNALGLLLEAGGVLALPHITPFRYLMLRADDTARHLIDPGIAALLSDDRVRGGTLADTIRAFAAADMNLREAAEKLRIHPNTAKYRLRRIQDLTGRSVRSVNDLIELLVAIELQPGEAWPLSRGGG</sequence>
<dbReference type="Pfam" id="PF14361">
    <property type="entry name" value="RsbRD_N"/>
    <property type="match status" value="1"/>
</dbReference>